<name>A0AAN9JPQ8_CLITE</name>
<gene>
    <name evidence="2" type="ORF">RJT34_12930</name>
</gene>
<evidence type="ECO:0000313" key="2">
    <source>
        <dbReference type="EMBL" id="KAK7302051.1"/>
    </source>
</evidence>
<evidence type="ECO:0000256" key="1">
    <source>
        <dbReference type="SAM" id="Phobius"/>
    </source>
</evidence>
<dbReference type="EMBL" id="JAYKXN010000003">
    <property type="protein sequence ID" value="KAK7302051.1"/>
    <property type="molecule type" value="Genomic_DNA"/>
</dbReference>
<keyword evidence="1" id="KW-0472">Membrane</keyword>
<sequence>MIGVKNKLQVHDGLVLFTLGVSVVFHYKTLRKFWINNYSLLIPLGLNLAKICEVIVILYSESSLEMSRNTYPVASVRMRYSFPMINGLASTCGNTIMLKLFRCGFHWHRKIDWPHLSCQDEYHDSEEDIRWLEDTHYNMIKKR</sequence>
<proteinExistence type="predicted"/>
<dbReference type="Proteomes" id="UP001359559">
    <property type="component" value="Unassembled WGS sequence"/>
</dbReference>
<protein>
    <submittedName>
        <fullName evidence="2">Uncharacterized protein</fullName>
    </submittedName>
</protein>
<keyword evidence="3" id="KW-1185">Reference proteome</keyword>
<feature type="transmembrane region" description="Helical" evidence="1">
    <location>
        <begin position="40"/>
        <end position="60"/>
    </location>
</feature>
<dbReference type="AlphaFoldDB" id="A0AAN9JPQ8"/>
<organism evidence="2 3">
    <name type="scientific">Clitoria ternatea</name>
    <name type="common">Butterfly pea</name>
    <dbReference type="NCBI Taxonomy" id="43366"/>
    <lineage>
        <taxon>Eukaryota</taxon>
        <taxon>Viridiplantae</taxon>
        <taxon>Streptophyta</taxon>
        <taxon>Embryophyta</taxon>
        <taxon>Tracheophyta</taxon>
        <taxon>Spermatophyta</taxon>
        <taxon>Magnoliopsida</taxon>
        <taxon>eudicotyledons</taxon>
        <taxon>Gunneridae</taxon>
        <taxon>Pentapetalae</taxon>
        <taxon>rosids</taxon>
        <taxon>fabids</taxon>
        <taxon>Fabales</taxon>
        <taxon>Fabaceae</taxon>
        <taxon>Papilionoideae</taxon>
        <taxon>50 kb inversion clade</taxon>
        <taxon>NPAAA clade</taxon>
        <taxon>indigoferoid/millettioid clade</taxon>
        <taxon>Phaseoleae</taxon>
        <taxon>Clitoria</taxon>
    </lineage>
</organism>
<accession>A0AAN9JPQ8</accession>
<comment type="caution">
    <text evidence="2">The sequence shown here is derived from an EMBL/GenBank/DDBJ whole genome shotgun (WGS) entry which is preliminary data.</text>
</comment>
<reference evidence="2 3" key="1">
    <citation type="submission" date="2024-01" db="EMBL/GenBank/DDBJ databases">
        <title>The genomes of 5 underutilized Papilionoideae crops provide insights into root nodulation and disease resistance.</title>
        <authorList>
            <person name="Yuan L."/>
        </authorList>
    </citation>
    <scope>NUCLEOTIDE SEQUENCE [LARGE SCALE GENOMIC DNA]</scope>
    <source>
        <strain evidence="2">LY-2023</strain>
        <tissue evidence="2">Leaf</tissue>
    </source>
</reference>
<keyword evidence="1" id="KW-1133">Transmembrane helix</keyword>
<evidence type="ECO:0000313" key="3">
    <source>
        <dbReference type="Proteomes" id="UP001359559"/>
    </source>
</evidence>
<keyword evidence="1" id="KW-0812">Transmembrane</keyword>
<feature type="transmembrane region" description="Helical" evidence="1">
    <location>
        <begin position="80"/>
        <end position="101"/>
    </location>
</feature>